<dbReference type="HAMAP" id="MF_00336">
    <property type="entry name" value="BioD"/>
    <property type="match status" value="1"/>
</dbReference>
<dbReference type="GO" id="GO:0005737">
    <property type="term" value="C:cytoplasm"/>
    <property type="evidence" value="ECO:0007669"/>
    <property type="project" value="UniProtKB-SubCell"/>
</dbReference>
<comment type="subcellular location">
    <subcellularLocation>
        <location evidence="2">Cytoplasm</location>
    </subcellularLocation>
</comment>
<keyword evidence="2" id="KW-0479">Metal-binding</keyword>
<dbReference type="InterPro" id="IPR004472">
    <property type="entry name" value="DTB_synth_BioD"/>
</dbReference>
<comment type="cofactor">
    <cofactor evidence="2">
        <name>Mg(2+)</name>
        <dbReference type="ChEBI" id="CHEBI:18420"/>
    </cofactor>
</comment>
<dbReference type="Gene3D" id="3.40.50.300">
    <property type="entry name" value="P-loop containing nucleotide triphosphate hydrolases"/>
    <property type="match status" value="2"/>
</dbReference>
<accession>A0A511XLZ8</accession>
<dbReference type="NCBIfam" id="TIGR00347">
    <property type="entry name" value="bioD"/>
    <property type="match status" value="1"/>
</dbReference>
<feature type="binding site" evidence="2">
    <location>
        <begin position="465"/>
        <end position="467"/>
    </location>
    <ligand>
        <name>ATP</name>
        <dbReference type="ChEBI" id="CHEBI:30616"/>
    </ligand>
</feature>
<dbReference type="InterPro" id="IPR029063">
    <property type="entry name" value="SAM-dependent_MTases_sf"/>
</dbReference>
<evidence type="ECO:0000313" key="5">
    <source>
        <dbReference type="Proteomes" id="UP000321746"/>
    </source>
</evidence>
<keyword evidence="2" id="KW-0547">Nucleotide-binding</keyword>
<evidence type="ECO:0000256" key="1">
    <source>
        <dbReference type="ARBA" id="ARBA00022756"/>
    </source>
</evidence>
<organism evidence="4 5">
    <name type="scientific">Acetobacter oeni</name>
    <dbReference type="NCBI Taxonomy" id="304077"/>
    <lineage>
        <taxon>Bacteria</taxon>
        <taxon>Pseudomonadati</taxon>
        <taxon>Pseudomonadota</taxon>
        <taxon>Alphaproteobacteria</taxon>
        <taxon>Acetobacterales</taxon>
        <taxon>Acetobacteraceae</taxon>
        <taxon>Acetobacter</taxon>
    </lineage>
</organism>
<reference evidence="4 5" key="1">
    <citation type="submission" date="2019-07" db="EMBL/GenBank/DDBJ databases">
        <title>Whole genome shotgun sequence of Acetobacter oeni NBRC 105207.</title>
        <authorList>
            <person name="Hosoyama A."/>
            <person name="Uohara A."/>
            <person name="Ohji S."/>
            <person name="Ichikawa N."/>
        </authorList>
    </citation>
    <scope>NUCLEOTIDE SEQUENCE [LARGE SCALE GENOMIC DNA]</scope>
    <source>
        <strain evidence="4 5">NBRC 105207</strain>
    </source>
</reference>
<evidence type="ECO:0000256" key="2">
    <source>
        <dbReference type="HAMAP-Rule" id="MF_00336"/>
    </source>
</evidence>
<dbReference type="InterPro" id="IPR027417">
    <property type="entry name" value="P-loop_NTPase"/>
</dbReference>
<dbReference type="EC" id="6.3.3.3" evidence="2"/>
<dbReference type="RefSeq" id="WP_146889551.1">
    <property type="nucleotide sequence ID" value="NZ_BJYG01000030.1"/>
</dbReference>
<dbReference type="Pfam" id="PF08242">
    <property type="entry name" value="Methyltransf_12"/>
    <property type="match status" value="1"/>
</dbReference>
<comment type="catalytic activity">
    <reaction evidence="2">
        <text>(7R,8S)-7,8-diammoniononanoate + CO2 + ATP = (4R,5S)-dethiobiotin + ADP + phosphate + 3 H(+)</text>
        <dbReference type="Rhea" id="RHEA:15805"/>
        <dbReference type="ChEBI" id="CHEBI:15378"/>
        <dbReference type="ChEBI" id="CHEBI:16526"/>
        <dbReference type="ChEBI" id="CHEBI:30616"/>
        <dbReference type="ChEBI" id="CHEBI:43474"/>
        <dbReference type="ChEBI" id="CHEBI:149469"/>
        <dbReference type="ChEBI" id="CHEBI:149473"/>
        <dbReference type="ChEBI" id="CHEBI:456216"/>
        <dbReference type="EC" id="6.3.3.3"/>
    </reaction>
</comment>
<keyword evidence="2" id="KW-0067">ATP-binding</keyword>
<dbReference type="Proteomes" id="UP000321746">
    <property type="component" value="Unassembled WGS sequence"/>
</dbReference>
<comment type="function">
    <text evidence="2">Catalyzes a mechanistically unusual reaction, the ATP-dependent insertion of CO2 between the N7 and N8 nitrogen atoms of 7,8-diaminopelargonic acid (DAPA, also called 7,8-diammoniononanoate) to form a ureido ring.</text>
</comment>
<comment type="caution">
    <text evidence="2">Lacks conserved residue(s) required for the propagation of feature annotation.</text>
</comment>
<keyword evidence="2" id="KW-0460">Magnesium</keyword>
<feature type="binding site" evidence="2">
    <location>
        <begin position="283"/>
        <end position="288"/>
    </location>
    <ligand>
        <name>ATP</name>
        <dbReference type="ChEBI" id="CHEBI:30616"/>
    </ligand>
</feature>
<name>A0A511XLZ8_9PROT</name>
<keyword evidence="2" id="KW-0963">Cytoplasm</keyword>
<feature type="binding site" evidence="2">
    <location>
        <position position="373"/>
    </location>
    <ligand>
        <name>Mg(2+)</name>
        <dbReference type="ChEBI" id="CHEBI:18420"/>
    </ligand>
</feature>
<keyword evidence="1 2" id="KW-0093">Biotin biosynthesis</keyword>
<evidence type="ECO:0000259" key="3">
    <source>
        <dbReference type="Pfam" id="PF08242"/>
    </source>
</evidence>
<dbReference type="CDD" id="cd02440">
    <property type="entry name" value="AdoMet_MTases"/>
    <property type="match status" value="1"/>
</dbReference>
<protein>
    <recommendedName>
        <fullName evidence="2">ATP-dependent dethiobiotin synthetase BioD</fullName>
        <ecNumber evidence="2">6.3.3.3</ecNumber>
    </recommendedName>
    <alternativeName>
        <fullName evidence="2">DTB synthetase</fullName>
        <shortName evidence="2">DTBS</shortName>
    </alternativeName>
    <alternativeName>
        <fullName evidence="2">Dethiobiotin synthase</fullName>
    </alternativeName>
</protein>
<feature type="binding site" evidence="2">
    <location>
        <position position="315"/>
    </location>
    <ligand>
        <name>ATP</name>
        <dbReference type="ChEBI" id="CHEBI:30616"/>
    </ligand>
</feature>
<comment type="similarity">
    <text evidence="2">Belongs to the dethiobiotin synthetase family.</text>
</comment>
<dbReference type="GO" id="GO:0005524">
    <property type="term" value="F:ATP binding"/>
    <property type="evidence" value="ECO:0007669"/>
    <property type="project" value="UniProtKB-UniRule"/>
</dbReference>
<feature type="binding site" evidence="2">
    <location>
        <position position="307"/>
    </location>
    <ligand>
        <name>substrate</name>
    </ligand>
</feature>
<dbReference type="InterPro" id="IPR013217">
    <property type="entry name" value="Methyltransf_12"/>
</dbReference>
<dbReference type="GO" id="GO:0000287">
    <property type="term" value="F:magnesium ion binding"/>
    <property type="evidence" value="ECO:0007669"/>
    <property type="project" value="UniProtKB-UniRule"/>
</dbReference>
<gene>
    <name evidence="2" type="primary">bioD</name>
    <name evidence="4" type="ORF">AOE01nite_21970</name>
</gene>
<comment type="subunit">
    <text evidence="2">Homodimer.</text>
</comment>
<proteinExistence type="inferred from homology"/>
<feature type="binding site" evidence="2">
    <location>
        <position position="315"/>
    </location>
    <ligand>
        <name>Mg(2+)</name>
        <dbReference type="ChEBI" id="CHEBI:18420"/>
    </ligand>
</feature>
<dbReference type="OrthoDB" id="9802097at2"/>
<dbReference type="GO" id="GO:0009102">
    <property type="term" value="P:biotin biosynthetic process"/>
    <property type="evidence" value="ECO:0007669"/>
    <property type="project" value="UniProtKB-UniRule"/>
</dbReference>
<dbReference type="Gene3D" id="3.40.50.150">
    <property type="entry name" value="Vaccinia Virus protein VP39"/>
    <property type="match status" value="1"/>
</dbReference>
<feature type="domain" description="Methyltransferase type 12" evidence="3">
    <location>
        <begin position="54"/>
        <end position="149"/>
    </location>
</feature>
<dbReference type="Pfam" id="PF13500">
    <property type="entry name" value="AAA_26"/>
    <property type="match status" value="1"/>
</dbReference>
<feature type="binding site" evidence="2">
    <location>
        <position position="287"/>
    </location>
    <ligand>
        <name>Mg(2+)</name>
        <dbReference type="ChEBI" id="CHEBI:18420"/>
    </ligand>
</feature>
<dbReference type="PANTHER" id="PTHR43210:SF5">
    <property type="entry name" value="DETHIOBIOTIN SYNTHETASE"/>
    <property type="match status" value="1"/>
</dbReference>
<evidence type="ECO:0000313" key="4">
    <source>
        <dbReference type="EMBL" id="GEN63973.1"/>
    </source>
</evidence>
<keyword evidence="2" id="KW-0436">Ligase</keyword>
<dbReference type="EMBL" id="BJYG01000030">
    <property type="protein sequence ID" value="GEN63973.1"/>
    <property type="molecule type" value="Genomic_DNA"/>
</dbReference>
<dbReference type="SUPFAM" id="SSF53335">
    <property type="entry name" value="S-adenosyl-L-methionine-dependent methyltransferases"/>
    <property type="match status" value="1"/>
</dbReference>
<feature type="binding site" evidence="2">
    <location>
        <begin position="373"/>
        <end position="376"/>
    </location>
    <ligand>
        <name>ATP</name>
        <dbReference type="ChEBI" id="CHEBI:30616"/>
    </ligand>
</feature>
<dbReference type="SUPFAM" id="SSF52540">
    <property type="entry name" value="P-loop containing nucleoside triphosphate hydrolases"/>
    <property type="match status" value="1"/>
</dbReference>
<keyword evidence="5" id="KW-1185">Reference proteome</keyword>
<dbReference type="UniPathway" id="UPA00078">
    <property type="reaction ID" value="UER00161"/>
</dbReference>
<dbReference type="AlphaFoldDB" id="A0A511XLZ8"/>
<comment type="pathway">
    <text evidence="2">Cofactor biosynthesis; biotin biosynthesis; biotin from 7,8-diaminononanoate: step 1/2.</text>
</comment>
<feature type="active site" evidence="2">
    <location>
        <position position="303"/>
    </location>
</feature>
<dbReference type="CDD" id="cd03109">
    <property type="entry name" value="DTBS"/>
    <property type="match status" value="1"/>
</dbReference>
<dbReference type="PANTHER" id="PTHR43210">
    <property type="entry name" value="DETHIOBIOTIN SYNTHETASE"/>
    <property type="match status" value="1"/>
</dbReference>
<sequence>MRSDGGRSERWRIGERFDAAADYDGAASVQRLTAGRLMRHIELAFGGKKPGRILEFGCGTGALTLLLRERWPEAEIIATDIAPAMLGRAEGRCGAGVTFALMDMAEPDAADAVRGMFDLVCGNLVLQWAADREKVLDGLAGFLAADGFLAVSTLTEGSFAEWRQAHEAVGAEAGIRRYPAFRVLEAGWPEGADEGGLARCASGRWVAETVLEQTGGGLNFLRGLQRIGATAPRAGSRPLAPGGLRRVLCRFDTDGAAMTWEIAYGLFRMPPRAGVFVTGTDTGVGKTFVSACLVRAWEALYWKPLQTGLCEEDGDTPEIMRLTGAGPGRILPPGDTFLAPLSPEDAARKEGRRVDLARLALPEDDRFRPLVVEGAGGLMVPVTEADAACGTPGVMMIDLMARFGLPVVLVARSGLGTLNHTLLSLGALRTRGIAVLGVVLNGPLNPDNRAAIEAHGKVRVLAELPFVEKVTPEAVERLSRCFAGRRD</sequence>
<dbReference type="GO" id="GO:0004141">
    <property type="term" value="F:dethiobiotin synthase activity"/>
    <property type="evidence" value="ECO:0007669"/>
    <property type="project" value="UniProtKB-UniRule"/>
</dbReference>
<comment type="caution">
    <text evidence="4">The sequence shown here is derived from an EMBL/GenBank/DDBJ whole genome shotgun (WGS) entry which is preliminary data.</text>
</comment>